<dbReference type="PANTHER" id="PTHR21325">
    <property type="entry name" value="PHOSPHOLIPASE B, PLB1"/>
    <property type="match status" value="1"/>
</dbReference>
<dbReference type="InterPro" id="IPR008265">
    <property type="entry name" value="Lipase_GDSL_AS"/>
</dbReference>
<protein>
    <recommendedName>
        <fullName evidence="6">Phospholipase B1, membrane-associated</fullName>
        <ecNumber evidence="5">3.1.1.3</ecNumber>
        <ecNumber evidence="4">3.1.1.4</ecNumber>
        <ecNumber evidence="3">3.1.1.5</ecNumber>
    </recommendedName>
    <alternativeName>
        <fullName evidence="20">Lysophospholipase</fullName>
    </alternativeName>
    <alternativeName>
        <fullName evidence="21">Phospholipase A2</fullName>
    </alternativeName>
    <alternativeName>
        <fullName evidence="23">Phospholipase B/lipase</fullName>
    </alternativeName>
    <alternativeName>
        <fullName evidence="22">Triacylglycerol lipase</fullName>
    </alternativeName>
</protein>
<comment type="catalytic activity">
    <reaction evidence="37">
        <text>a 1-acyl-sn-glycero-3-phosphocholine + H2O = sn-glycerol 3-phosphocholine + a fatty acid + H(+)</text>
        <dbReference type="Rhea" id="RHEA:15177"/>
        <dbReference type="ChEBI" id="CHEBI:15377"/>
        <dbReference type="ChEBI" id="CHEBI:15378"/>
        <dbReference type="ChEBI" id="CHEBI:16870"/>
        <dbReference type="ChEBI" id="CHEBI:28868"/>
        <dbReference type="ChEBI" id="CHEBI:58168"/>
        <dbReference type="EC" id="3.1.1.5"/>
    </reaction>
    <physiologicalReaction direction="left-to-right" evidence="37">
        <dbReference type="Rhea" id="RHEA:15178"/>
    </physiologicalReaction>
</comment>
<dbReference type="InterPro" id="IPR038885">
    <property type="entry name" value="PLB1"/>
</dbReference>
<keyword evidence="10" id="KW-0677">Repeat</keyword>
<evidence type="ECO:0000256" key="8">
    <source>
        <dbReference type="ARBA" id="ARBA00022692"/>
    </source>
</evidence>
<comment type="catalytic activity">
    <reaction evidence="31">
        <text>a 1-O-alkyl-2-acyl-sn-glycero-3-phosphocholine + H2O = a 1-O-alkyl-sn-glycero-3-phosphocholine + a fatty acid + H(+)</text>
        <dbReference type="Rhea" id="RHEA:36231"/>
        <dbReference type="ChEBI" id="CHEBI:15377"/>
        <dbReference type="ChEBI" id="CHEBI:15378"/>
        <dbReference type="ChEBI" id="CHEBI:28868"/>
        <dbReference type="ChEBI" id="CHEBI:30909"/>
        <dbReference type="ChEBI" id="CHEBI:36702"/>
        <dbReference type="EC" id="3.1.1.4"/>
    </reaction>
    <physiologicalReaction direction="left-to-right" evidence="31">
        <dbReference type="Rhea" id="RHEA:36232"/>
    </physiologicalReaction>
</comment>
<evidence type="ECO:0000256" key="10">
    <source>
        <dbReference type="ARBA" id="ARBA00022737"/>
    </source>
</evidence>
<evidence type="ECO:0000256" key="28">
    <source>
        <dbReference type="ARBA" id="ARBA00047459"/>
    </source>
</evidence>
<evidence type="ECO:0000313" key="49">
    <source>
        <dbReference type="WBParaSite" id="maker-uti_cns_0014622-snap-gene-0.4-mRNA-1"/>
    </source>
</evidence>
<dbReference type="GO" id="GO:0004623">
    <property type="term" value="F:phospholipase A2 activity"/>
    <property type="evidence" value="ECO:0007669"/>
    <property type="project" value="UniProtKB-EC"/>
</dbReference>
<dbReference type="InterPro" id="IPR001087">
    <property type="entry name" value="GDSL"/>
</dbReference>
<evidence type="ECO:0000256" key="33">
    <source>
        <dbReference type="ARBA" id="ARBA00048227"/>
    </source>
</evidence>
<evidence type="ECO:0000256" key="17">
    <source>
        <dbReference type="ARBA" id="ARBA00023369"/>
    </source>
</evidence>
<comment type="catalytic activity">
    <reaction evidence="29">
        <text>2,3-di-(9Z)-octadecenoyl-sn-glycerol + H2O = 3-(9Z-octadecenoyl)-sn-glycerol + (9Z)-octadecenoate + H(+)</text>
        <dbReference type="Rhea" id="RHEA:42604"/>
        <dbReference type="ChEBI" id="CHEBI:15377"/>
        <dbReference type="ChEBI" id="CHEBI:15378"/>
        <dbReference type="ChEBI" id="CHEBI:30823"/>
        <dbReference type="ChEBI" id="CHEBI:75824"/>
        <dbReference type="ChEBI" id="CHEBI:75938"/>
    </reaction>
    <physiologicalReaction direction="left-to-right" evidence="29">
        <dbReference type="Rhea" id="RHEA:42605"/>
    </physiologicalReaction>
</comment>
<evidence type="ECO:0000256" key="44">
    <source>
        <dbReference type="ARBA" id="ARBA00049363"/>
    </source>
</evidence>
<evidence type="ECO:0000256" key="40">
    <source>
        <dbReference type="ARBA" id="ARBA00048699"/>
    </source>
</evidence>
<dbReference type="GO" id="GO:0004806">
    <property type="term" value="F:triacylglycerol lipase activity"/>
    <property type="evidence" value="ECO:0007669"/>
    <property type="project" value="UniProtKB-EC"/>
</dbReference>
<dbReference type="EC" id="3.1.1.5" evidence="3"/>
<comment type="catalytic activity">
    <reaction evidence="27">
        <text>1-(9Z-octadecenoyl)-glycerol + H2O = glycerol + (9Z)-octadecenoate + H(+)</text>
        <dbReference type="Rhea" id="RHEA:38487"/>
        <dbReference type="ChEBI" id="CHEBI:15377"/>
        <dbReference type="ChEBI" id="CHEBI:15378"/>
        <dbReference type="ChEBI" id="CHEBI:17754"/>
        <dbReference type="ChEBI" id="CHEBI:30823"/>
        <dbReference type="ChEBI" id="CHEBI:75342"/>
    </reaction>
    <physiologicalReaction direction="left-to-right" evidence="27">
        <dbReference type="Rhea" id="RHEA:38488"/>
    </physiologicalReaction>
</comment>
<evidence type="ECO:0000256" key="4">
    <source>
        <dbReference type="ARBA" id="ARBA00013278"/>
    </source>
</evidence>
<evidence type="ECO:0000256" key="25">
    <source>
        <dbReference type="ARBA" id="ARBA00047324"/>
    </source>
</evidence>
<evidence type="ECO:0000313" key="48">
    <source>
        <dbReference type="Proteomes" id="UP000095280"/>
    </source>
</evidence>
<organism evidence="48 49">
    <name type="scientific">Macrostomum lignano</name>
    <dbReference type="NCBI Taxonomy" id="282301"/>
    <lineage>
        <taxon>Eukaryota</taxon>
        <taxon>Metazoa</taxon>
        <taxon>Spiralia</taxon>
        <taxon>Lophotrochozoa</taxon>
        <taxon>Platyhelminthes</taxon>
        <taxon>Rhabditophora</taxon>
        <taxon>Macrostomorpha</taxon>
        <taxon>Macrostomida</taxon>
        <taxon>Macrostomidae</taxon>
        <taxon>Macrostomum</taxon>
    </lineage>
</organism>
<evidence type="ECO:0000256" key="42">
    <source>
        <dbReference type="ARBA" id="ARBA00048872"/>
    </source>
</evidence>
<comment type="catalytic activity">
    <reaction evidence="39">
        <text>1-hexadecanoyl-sn-glycero-3-phosphocholine + H2O = sn-glycerol 3-phosphocholine + hexadecanoate + H(+)</text>
        <dbReference type="Rhea" id="RHEA:40435"/>
        <dbReference type="ChEBI" id="CHEBI:7896"/>
        <dbReference type="ChEBI" id="CHEBI:15377"/>
        <dbReference type="ChEBI" id="CHEBI:15378"/>
        <dbReference type="ChEBI" id="CHEBI:16870"/>
        <dbReference type="ChEBI" id="CHEBI:72998"/>
    </reaction>
    <physiologicalReaction direction="left-to-right" evidence="39">
        <dbReference type="Rhea" id="RHEA:40436"/>
    </physiologicalReaction>
</comment>
<evidence type="ECO:0000256" key="22">
    <source>
        <dbReference type="ARBA" id="ARBA00031485"/>
    </source>
</evidence>
<keyword evidence="7" id="KW-1003">Cell membrane</keyword>
<evidence type="ECO:0000256" key="1">
    <source>
        <dbReference type="ARBA" id="ARBA00004247"/>
    </source>
</evidence>
<keyword evidence="14" id="KW-0472">Membrane</keyword>
<evidence type="ECO:0000256" key="38">
    <source>
        <dbReference type="ARBA" id="ARBA00048613"/>
    </source>
</evidence>
<dbReference type="Proteomes" id="UP000095280">
    <property type="component" value="Unplaced"/>
</dbReference>
<comment type="catalytic activity">
    <reaction evidence="19">
        <text>a 1,2-diacyl-sn-glycero-3-phosphocholine + H2O = a 1-acyl-sn-glycero-3-phosphocholine + a fatty acid + H(+)</text>
        <dbReference type="Rhea" id="RHEA:15801"/>
        <dbReference type="ChEBI" id="CHEBI:15377"/>
        <dbReference type="ChEBI" id="CHEBI:15378"/>
        <dbReference type="ChEBI" id="CHEBI:28868"/>
        <dbReference type="ChEBI" id="CHEBI:57643"/>
        <dbReference type="ChEBI" id="CHEBI:58168"/>
        <dbReference type="EC" id="3.1.1.4"/>
    </reaction>
    <physiologicalReaction direction="left-to-right" evidence="19">
        <dbReference type="Rhea" id="RHEA:15802"/>
    </physiologicalReaction>
</comment>
<comment type="catalytic activity">
    <reaction evidence="33">
        <text>1,2-dihexadecanoyl-sn-glycero-3-phosphocholine + H2O = 1-hexadecanoyl-sn-glycero-3-phosphocholine + hexadecanoate + H(+)</text>
        <dbReference type="Rhea" id="RHEA:41223"/>
        <dbReference type="ChEBI" id="CHEBI:7896"/>
        <dbReference type="ChEBI" id="CHEBI:15377"/>
        <dbReference type="ChEBI" id="CHEBI:15378"/>
        <dbReference type="ChEBI" id="CHEBI:72998"/>
        <dbReference type="ChEBI" id="CHEBI:72999"/>
    </reaction>
    <physiologicalReaction direction="left-to-right" evidence="33">
        <dbReference type="Rhea" id="RHEA:41224"/>
    </physiologicalReaction>
</comment>
<comment type="catalytic activity">
    <reaction evidence="28">
        <text>1-hexadecanoyl-2-(9Z)-octadecenoyl-3-octadecanoyl-sn-glycerol + H2O = 1-hexadecanoyl-2-(9Z-octadecenoyl)-sn-glycerol + octadecanoate + H(+)</text>
        <dbReference type="Rhea" id="RHEA:41111"/>
        <dbReference type="ChEBI" id="CHEBI:15377"/>
        <dbReference type="ChEBI" id="CHEBI:15378"/>
        <dbReference type="ChEBI" id="CHEBI:25629"/>
        <dbReference type="ChEBI" id="CHEBI:75466"/>
        <dbReference type="ChEBI" id="CHEBI:77623"/>
    </reaction>
    <physiologicalReaction direction="left-to-right" evidence="28">
        <dbReference type="Rhea" id="RHEA:41112"/>
    </physiologicalReaction>
</comment>
<evidence type="ECO:0000256" key="16">
    <source>
        <dbReference type="ARBA" id="ARBA00023264"/>
    </source>
</evidence>
<comment type="catalytic activity">
    <reaction evidence="25">
        <text>1-hexadecanoyl-2-(9Z)-octadecenoyl-3-octadecanoyl-sn-glycerol + H2O = 2-(9Z-octadecenoyl)-3-octadecanoyl-sn-glycerol + hexadecanoate + H(+)</text>
        <dbReference type="Rhea" id="RHEA:41107"/>
        <dbReference type="ChEBI" id="CHEBI:7896"/>
        <dbReference type="ChEBI" id="CHEBI:15377"/>
        <dbReference type="ChEBI" id="CHEBI:15378"/>
        <dbReference type="ChEBI" id="CHEBI:75558"/>
        <dbReference type="ChEBI" id="CHEBI:77623"/>
    </reaction>
    <physiologicalReaction direction="left-to-right" evidence="25">
        <dbReference type="Rhea" id="RHEA:41108"/>
    </physiologicalReaction>
</comment>
<comment type="catalytic activity">
    <reaction evidence="18">
        <text>1-hexadecanoyl-2-(9Z,12Z-octadecadienoyl)-sn-glycero-3-phosphocholine + H2O = (9Z,12Z)-octadecadienoate + 1-hexadecanoyl-sn-glycero-3-phosphocholine + H(+)</text>
        <dbReference type="Rhea" id="RHEA:40811"/>
        <dbReference type="ChEBI" id="CHEBI:15377"/>
        <dbReference type="ChEBI" id="CHEBI:15378"/>
        <dbReference type="ChEBI" id="CHEBI:30245"/>
        <dbReference type="ChEBI" id="CHEBI:72998"/>
        <dbReference type="ChEBI" id="CHEBI:73002"/>
    </reaction>
    <physiologicalReaction direction="left-to-right" evidence="18">
        <dbReference type="Rhea" id="RHEA:40812"/>
    </physiologicalReaction>
</comment>
<evidence type="ECO:0000256" key="46">
    <source>
        <dbReference type="ARBA" id="ARBA00049461"/>
    </source>
</evidence>
<evidence type="ECO:0000256" key="47">
    <source>
        <dbReference type="SAM" id="MobiDB-lite"/>
    </source>
</evidence>
<evidence type="ECO:0000256" key="34">
    <source>
        <dbReference type="ARBA" id="ARBA00048362"/>
    </source>
</evidence>
<comment type="catalytic activity">
    <reaction evidence="36">
        <text>1,2,3-tri-(9Z-octadecenoyl)-glycerol + H2O = di-(9Z)-octadecenoylglycerol + (9Z)-octadecenoate + H(+)</text>
        <dbReference type="Rhea" id="RHEA:38575"/>
        <dbReference type="ChEBI" id="CHEBI:15377"/>
        <dbReference type="ChEBI" id="CHEBI:15378"/>
        <dbReference type="ChEBI" id="CHEBI:30823"/>
        <dbReference type="ChEBI" id="CHEBI:53753"/>
        <dbReference type="ChEBI" id="CHEBI:75945"/>
    </reaction>
    <physiologicalReaction direction="left-to-right" evidence="36">
        <dbReference type="Rhea" id="RHEA:38576"/>
    </physiologicalReaction>
</comment>
<keyword evidence="8" id="KW-0812">Transmembrane</keyword>
<dbReference type="InterPro" id="IPR036514">
    <property type="entry name" value="SGNH_hydro_sf"/>
</dbReference>
<dbReference type="CDD" id="cd01824">
    <property type="entry name" value="Phospholipase_B_like"/>
    <property type="match status" value="1"/>
</dbReference>
<dbReference type="PANTHER" id="PTHR21325:SF31">
    <property type="entry name" value="GH22081P-RELATED"/>
    <property type="match status" value="1"/>
</dbReference>
<comment type="subcellular location">
    <subcellularLocation>
        <location evidence="1">Apical cell membrane</location>
        <topology evidence="1">Single-pass type I membrane protein</topology>
    </subcellularLocation>
</comment>
<evidence type="ECO:0000256" key="36">
    <source>
        <dbReference type="ARBA" id="ARBA00048386"/>
    </source>
</evidence>
<evidence type="ECO:0000256" key="23">
    <source>
        <dbReference type="ARBA" id="ARBA00033022"/>
    </source>
</evidence>
<comment type="catalytic activity">
    <reaction evidence="42">
        <text>1-O-hexadecyl-2-(9Z)-octadecenoyl-sn-glycero-3-phosphocholine + H2O = 1-O-hexadecyl-sn-glycero-3-phosphocholine + (9Z)-octadecenoate + H(+)</text>
        <dbReference type="Rhea" id="RHEA:40915"/>
        <dbReference type="ChEBI" id="CHEBI:15377"/>
        <dbReference type="ChEBI" id="CHEBI:15378"/>
        <dbReference type="ChEBI" id="CHEBI:30823"/>
        <dbReference type="ChEBI" id="CHEBI:34112"/>
        <dbReference type="ChEBI" id="CHEBI:64496"/>
    </reaction>
    <physiologicalReaction direction="left-to-right" evidence="42">
        <dbReference type="Rhea" id="RHEA:40916"/>
    </physiologicalReaction>
</comment>
<evidence type="ECO:0000256" key="9">
    <source>
        <dbReference type="ARBA" id="ARBA00022729"/>
    </source>
</evidence>
<evidence type="ECO:0000256" key="32">
    <source>
        <dbReference type="ARBA" id="ARBA00048058"/>
    </source>
</evidence>
<dbReference type="GO" id="GO:0016324">
    <property type="term" value="C:apical plasma membrane"/>
    <property type="evidence" value="ECO:0007669"/>
    <property type="project" value="UniProtKB-SubCell"/>
</dbReference>
<dbReference type="PROSITE" id="PS01098">
    <property type="entry name" value="LIPASE_GDSL_SER"/>
    <property type="match status" value="1"/>
</dbReference>
<evidence type="ECO:0000256" key="2">
    <source>
        <dbReference type="ARBA" id="ARBA00009979"/>
    </source>
</evidence>
<accession>A0A1I8IP67</accession>
<dbReference type="AlphaFoldDB" id="A0A1I8IP67"/>
<evidence type="ECO:0000256" key="21">
    <source>
        <dbReference type="ARBA" id="ARBA00031182"/>
    </source>
</evidence>
<comment type="catalytic activity">
    <reaction evidence="43">
        <text>1-hexadecanoyl-2-(9Z)-octadecenoyl-3-octadecanoyl-sn-glycerol + H2O = 1-hexadecanoyl-3-octadecanoyl-sn-glycerol + (9Z)-octadecenoate + H(+)</text>
        <dbReference type="Rhea" id="RHEA:41103"/>
        <dbReference type="ChEBI" id="CHEBI:15377"/>
        <dbReference type="ChEBI" id="CHEBI:15378"/>
        <dbReference type="ChEBI" id="CHEBI:30823"/>
        <dbReference type="ChEBI" id="CHEBI:77623"/>
        <dbReference type="ChEBI" id="CHEBI:77624"/>
    </reaction>
    <physiologicalReaction direction="left-to-right" evidence="43">
        <dbReference type="Rhea" id="RHEA:41104"/>
    </physiologicalReaction>
</comment>
<keyword evidence="15" id="KW-0325">Glycoprotein</keyword>
<proteinExistence type="inferred from homology"/>
<comment type="catalytic activity">
    <reaction evidence="46">
        <text>2-(9Z-octadecenoyl)-glycerol + H2O = glycerol + (9Z)-octadecenoate + H(+)</text>
        <dbReference type="Rhea" id="RHEA:38491"/>
        <dbReference type="ChEBI" id="CHEBI:15377"/>
        <dbReference type="ChEBI" id="CHEBI:15378"/>
        <dbReference type="ChEBI" id="CHEBI:17754"/>
        <dbReference type="ChEBI" id="CHEBI:30823"/>
        <dbReference type="ChEBI" id="CHEBI:73990"/>
    </reaction>
    <physiologicalReaction direction="left-to-right" evidence="46">
        <dbReference type="Rhea" id="RHEA:38492"/>
    </physiologicalReaction>
</comment>
<dbReference type="GO" id="GO:0004622">
    <property type="term" value="F:phosphatidylcholine lysophospholipase activity"/>
    <property type="evidence" value="ECO:0007669"/>
    <property type="project" value="UniProtKB-EC"/>
</dbReference>
<evidence type="ECO:0000256" key="5">
    <source>
        <dbReference type="ARBA" id="ARBA00013279"/>
    </source>
</evidence>
<evidence type="ECO:0000256" key="24">
    <source>
        <dbReference type="ARBA" id="ARBA00045916"/>
    </source>
</evidence>
<comment type="catalytic activity">
    <reaction evidence="32">
        <text>1,2-di-(9Z-octadecenoyl)-sn-glycero-3-phosphocholine + H2O = 1-(9Z-octadecenoyl)-sn-glycero-3-phosphocholine + (9Z)-octadecenoate + H(+)</text>
        <dbReference type="Rhea" id="RHEA:40923"/>
        <dbReference type="ChEBI" id="CHEBI:15377"/>
        <dbReference type="ChEBI" id="CHEBI:15378"/>
        <dbReference type="ChEBI" id="CHEBI:28610"/>
        <dbReference type="ChEBI" id="CHEBI:30823"/>
        <dbReference type="ChEBI" id="CHEBI:74669"/>
    </reaction>
    <physiologicalReaction direction="left-to-right" evidence="32">
        <dbReference type="Rhea" id="RHEA:40924"/>
    </physiologicalReaction>
</comment>
<comment type="catalytic activity">
    <reaction evidence="17">
        <text>a triacylglycerol + H2O = a diacylglycerol + a fatty acid + H(+)</text>
        <dbReference type="Rhea" id="RHEA:12044"/>
        <dbReference type="ChEBI" id="CHEBI:15377"/>
        <dbReference type="ChEBI" id="CHEBI:15378"/>
        <dbReference type="ChEBI" id="CHEBI:17855"/>
        <dbReference type="ChEBI" id="CHEBI:18035"/>
        <dbReference type="ChEBI" id="CHEBI:28868"/>
        <dbReference type="EC" id="3.1.1.3"/>
    </reaction>
    <physiologicalReaction direction="left-to-right" evidence="17">
        <dbReference type="Rhea" id="RHEA:12045"/>
    </physiologicalReaction>
</comment>
<dbReference type="Gene3D" id="3.40.50.1110">
    <property type="entry name" value="SGNH hydrolase"/>
    <property type="match status" value="1"/>
</dbReference>
<evidence type="ECO:0000256" key="3">
    <source>
        <dbReference type="ARBA" id="ARBA00013274"/>
    </source>
</evidence>
<dbReference type="EC" id="3.1.1.4" evidence="4"/>
<evidence type="ECO:0000256" key="14">
    <source>
        <dbReference type="ARBA" id="ARBA00023136"/>
    </source>
</evidence>
<comment type="catalytic activity">
    <reaction evidence="30">
        <text>1-hexadecanoyl-2-(9Z-octadecenoyl)-sn-glycero-3-phospho-(1'-sn-glycerol) + H2O = 1-hexadecanoyl-sn-glycero-3-phospho-(1'-sn-glycerol) + (9Z)-octadecenoate + H(+)</text>
        <dbReference type="Rhea" id="RHEA:40919"/>
        <dbReference type="ChEBI" id="CHEBI:15377"/>
        <dbReference type="ChEBI" id="CHEBI:15378"/>
        <dbReference type="ChEBI" id="CHEBI:30823"/>
        <dbReference type="ChEBI" id="CHEBI:72841"/>
        <dbReference type="ChEBI" id="CHEBI:75158"/>
    </reaction>
    <physiologicalReaction direction="left-to-right" evidence="30">
        <dbReference type="Rhea" id="RHEA:40920"/>
    </physiologicalReaction>
</comment>
<keyword evidence="16" id="KW-1208">Phospholipid metabolism</keyword>
<evidence type="ECO:0000256" key="35">
    <source>
        <dbReference type="ARBA" id="ARBA00048374"/>
    </source>
</evidence>
<evidence type="ECO:0000256" key="11">
    <source>
        <dbReference type="ARBA" id="ARBA00022801"/>
    </source>
</evidence>
<sequence>ARFSWHQQFVYLGGPVLDVRNVDKSLHKLYVVFPAVKAVLGRLCSRRQWSNAETWSLTDSLDTAGLSRDSLQISVSGCYKADTSIATLTVCTNQEQLGLTCSAGGQGAEVAAGESEQHHASREHVVISDDHRECRGPHGEQVEAEEHEDVGEPGLYGQQLDRTNGRLNGWKAGQSAEECRPDAEAVNPALFEGSQFAPAALSDIWRRRALQHVARNNRRLLRIADHDAYIRQLKAQRVGKPNSTPASVGTATTAGMSRRLAVEQESAGLELSTQWAAGRTEFAEAAAGTWTSCSHSRLTGAAVAASADYSPFCEEPSPVLHSAWQQVVMVTGRGGSRKRFNGCRGIVAGASSAADREDNEKADAILRRAAAEADPAAGHSDWKMRPLDFSDVVSQPSKAEIHSAIEYVSSRVSDRSTTDWSSRLLQAVTAVQSHPVYHRWAVQDQMVRASRRSSRQSTPKLDFPCDLQRSTEPPTSVHRLRPADIDVVAAMGDSLTAGSGARATGIVGLLIEYRGYAWSDMPSQAESLVRKLKSDSKVDFNNDWKLITIFVGGNDICDYCKDKEIFSPENYIRHIRNALDYLHDNVPRAFVNVVEVLDVTLVKELKDGSPTCSEQEIANLQKDYQRLLNELIDSGRYETLDDFTVVNQPFLRDSQPPRINGEIDFDFFAPDCFHFGVRGHSAAGKGLWNNMAYDFAIALHRHEDMFARLCMHIKM</sequence>
<comment type="catalytic activity">
    <reaction evidence="26">
        <text>1,3-dihexadecanoyl-2-(9Z-octadecenoyl)glycerol + H2O = 1-hexadecanoyl-2-(9Z-octadecenoyl)-glycerol + hexadecanoate + H(+)</text>
        <dbReference type="Rhea" id="RHEA:40979"/>
        <dbReference type="ChEBI" id="CHEBI:7896"/>
        <dbReference type="ChEBI" id="CHEBI:15377"/>
        <dbReference type="ChEBI" id="CHEBI:15378"/>
        <dbReference type="ChEBI" id="CHEBI:75585"/>
        <dbReference type="ChEBI" id="CHEBI:75688"/>
    </reaction>
    <physiologicalReaction direction="left-to-right" evidence="26">
        <dbReference type="Rhea" id="RHEA:40980"/>
    </physiologicalReaction>
</comment>
<comment type="catalytic activity">
    <reaction evidence="41">
        <text>1,3-dihexadecanoyl-2-(9Z-octadecenoyl)glycerol + H2O = 1,3-dihexadecanoylglycerol + (9Z)-octadecenoate + H(+)</text>
        <dbReference type="Rhea" id="RHEA:40983"/>
        <dbReference type="ChEBI" id="CHEBI:15377"/>
        <dbReference type="ChEBI" id="CHEBI:15378"/>
        <dbReference type="ChEBI" id="CHEBI:30823"/>
        <dbReference type="ChEBI" id="CHEBI:75688"/>
        <dbReference type="ChEBI" id="CHEBI:77619"/>
    </reaction>
    <physiologicalReaction direction="left-to-right" evidence="41">
        <dbReference type="Rhea" id="RHEA:40984"/>
    </physiologicalReaction>
</comment>
<evidence type="ECO:0000256" key="19">
    <source>
        <dbReference type="ARBA" id="ARBA00023422"/>
    </source>
</evidence>
<evidence type="ECO:0000256" key="20">
    <source>
        <dbReference type="ARBA" id="ARBA00029723"/>
    </source>
</evidence>
<dbReference type="FunFam" id="3.40.50.1110:FF:000005">
    <property type="entry name" value="Phospholipase B1"/>
    <property type="match status" value="1"/>
</dbReference>
<feature type="region of interest" description="Disordered" evidence="47">
    <location>
        <begin position="449"/>
        <end position="476"/>
    </location>
</feature>
<evidence type="ECO:0000256" key="29">
    <source>
        <dbReference type="ARBA" id="ARBA00048011"/>
    </source>
</evidence>
<evidence type="ECO:0000256" key="15">
    <source>
        <dbReference type="ARBA" id="ARBA00023180"/>
    </source>
</evidence>
<comment type="catalytic activity">
    <reaction evidence="34">
        <text>1-hexadecanoyl-2-(9Z,12Z-octadecadienoyl)-sn-glycero-3-phosphocholine + H2O = 2-(9Z,12Z-octadecadienoyl)-sn-glycero-3-phosphocholine + hexadecanoate + H(+)</text>
        <dbReference type="Rhea" id="RHEA:40971"/>
        <dbReference type="ChEBI" id="CHEBI:7896"/>
        <dbReference type="ChEBI" id="CHEBI:15377"/>
        <dbReference type="ChEBI" id="CHEBI:15378"/>
        <dbReference type="ChEBI" id="CHEBI:73002"/>
        <dbReference type="ChEBI" id="CHEBI:76084"/>
    </reaction>
    <physiologicalReaction direction="left-to-right" evidence="34">
        <dbReference type="Rhea" id="RHEA:40972"/>
    </physiologicalReaction>
</comment>
<dbReference type="Pfam" id="PF00657">
    <property type="entry name" value="Lipase_GDSL"/>
    <property type="match status" value="1"/>
</dbReference>
<dbReference type="InterPro" id="IPR035547">
    <property type="entry name" value="Phospholipase_B"/>
</dbReference>
<dbReference type="WBParaSite" id="maker-uti_cns_0014622-snap-gene-0.4-mRNA-1">
    <property type="protein sequence ID" value="maker-uti_cns_0014622-snap-gene-0.4-mRNA-1"/>
    <property type="gene ID" value="maker-uti_cns_0014622-snap-gene-0.4"/>
</dbReference>
<reference evidence="49" key="1">
    <citation type="submission" date="2016-11" db="UniProtKB">
        <authorList>
            <consortium name="WormBaseParasite"/>
        </authorList>
    </citation>
    <scope>IDENTIFICATION</scope>
</reference>
<evidence type="ECO:0000256" key="27">
    <source>
        <dbReference type="ARBA" id="ARBA00047438"/>
    </source>
</evidence>
<comment type="catalytic activity">
    <reaction evidence="40">
        <text>1-hexadecanoyl-2-(9Z-octadecenoyl)-sn-glycero-3-phosphocholine + H2O = 1-hexadecanoyl-sn-glycero-3-phosphocholine + (9Z)-octadecenoate + H(+)</text>
        <dbReference type="Rhea" id="RHEA:38779"/>
        <dbReference type="ChEBI" id="CHEBI:15377"/>
        <dbReference type="ChEBI" id="CHEBI:15378"/>
        <dbReference type="ChEBI" id="CHEBI:30823"/>
        <dbReference type="ChEBI" id="CHEBI:72998"/>
        <dbReference type="ChEBI" id="CHEBI:73001"/>
    </reaction>
    <physiologicalReaction direction="left-to-right" evidence="40">
        <dbReference type="Rhea" id="RHEA:38780"/>
    </physiologicalReaction>
</comment>
<comment type="catalytic activity">
    <reaction evidence="45">
        <text>1,3-di-(9Z-octadecenoyl)-glycerol + H2O = 1-(9Z-octadecenoyl)-glycerol + (9Z)-octadecenoate + H(+)</text>
        <dbReference type="Rhea" id="RHEA:39939"/>
        <dbReference type="ChEBI" id="CHEBI:15377"/>
        <dbReference type="ChEBI" id="CHEBI:15378"/>
        <dbReference type="ChEBI" id="CHEBI:30823"/>
        <dbReference type="ChEBI" id="CHEBI:75342"/>
        <dbReference type="ChEBI" id="CHEBI:75735"/>
    </reaction>
    <physiologicalReaction direction="left-to-right" evidence="45">
        <dbReference type="Rhea" id="RHEA:39940"/>
    </physiologicalReaction>
</comment>
<comment type="catalytic activity">
    <reaction evidence="38">
        <text>1-hexadecanoyl-2-(9Z-octadecenoyl)-sn-glycero-3-phosphoethanolamine + H2O = 1-hexadecanoyl-sn-glycero-3-phosphoethanolamine + (9Z)-octadecenoate + H(+)</text>
        <dbReference type="Rhea" id="RHEA:40911"/>
        <dbReference type="ChEBI" id="CHEBI:15377"/>
        <dbReference type="ChEBI" id="CHEBI:15378"/>
        <dbReference type="ChEBI" id="CHEBI:30823"/>
        <dbReference type="ChEBI" id="CHEBI:73004"/>
        <dbReference type="ChEBI" id="CHEBI:73007"/>
    </reaction>
    <physiologicalReaction direction="left-to-right" evidence="38">
        <dbReference type="Rhea" id="RHEA:40912"/>
    </physiologicalReaction>
</comment>
<evidence type="ECO:0000256" key="30">
    <source>
        <dbReference type="ARBA" id="ARBA00048015"/>
    </source>
</evidence>
<keyword evidence="12" id="KW-1133">Transmembrane helix</keyword>
<dbReference type="SUPFAM" id="SSF52266">
    <property type="entry name" value="SGNH hydrolase"/>
    <property type="match status" value="1"/>
</dbReference>
<evidence type="ECO:0000256" key="18">
    <source>
        <dbReference type="ARBA" id="ARBA00023408"/>
    </source>
</evidence>
<evidence type="ECO:0000256" key="37">
    <source>
        <dbReference type="ARBA" id="ARBA00048454"/>
    </source>
</evidence>
<evidence type="ECO:0000256" key="31">
    <source>
        <dbReference type="ARBA" id="ARBA00048049"/>
    </source>
</evidence>
<comment type="similarity">
    <text evidence="2">Belongs to the 'GDSL' lipolytic enzyme family. Phospholipase B1 subfamily.</text>
</comment>
<evidence type="ECO:0000256" key="6">
    <source>
        <dbReference type="ARBA" id="ARBA00015133"/>
    </source>
</evidence>
<dbReference type="GO" id="GO:0006644">
    <property type="term" value="P:phospholipid metabolic process"/>
    <property type="evidence" value="ECO:0007669"/>
    <property type="project" value="TreeGrafter"/>
</dbReference>
<evidence type="ECO:0000256" key="43">
    <source>
        <dbReference type="ARBA" id="ARBA00048939"/>
    </source>
</evidence>
<name>A0A1I8IP67_9PLAT</name>
<evidence type="ECO:0000256" key="26">
    <source>
        <dbReference type="ARBA" id="ARBA00047363"/>
    </source>
</evidence>
<evidence type="ECO:0000256" key="41">
    <source>
        <dbReference type="ARBA" id="ARBA00048869"/>
    </source>
</evidence>
<dbReference type="EC" id="3.1.1.3" evidence="5"/>
<keyword evidence="13" id="KW-0443">Lipid metabolism</keyword>
<comment type="function">
    <text evidence="24">Calcium-independent membrane-associated phospholipase that catalyzes complete diacylation of phospholipids by hydrolyzing both sn-1 and sn-2 fatty acyl chains attached to the glycerol backbone (phospholipase B activity). Has dual phospholipase and lysophospholipase activities toward diacylphospholipids. Preferentially cleaves sn-2 ester bonds over sn-1 bonds. Acts as a lipase toward glycerolipid substrates. Hydrolyzes fatty acyl chains of diacylglycerols with preference for the sn-2 position and of triacylglycerols with not positional selectivity. May also hydrolyze long chain retinyl esters such as retinyl palmitate. May contribute to digestion of dietary phospholipids, glycerolipids and retinoids, facilitating lipid absorption at the brush border.</text>
</comment>
<evidence type="ECO:0000256" key="13">
    <source>
        <dbReference type="ARBA" id="ARBA00023098"/>
    </source>
</evidence>
<comment type="catalytic activity">
    <reaction evidence="35">
        <text>1-octadecanoyl-2-(9Z,12Z)-octadecadienoyl-sn-glycerol + H2O = 1-octadecanoyl-sn-glycerol + (9Z,12Z)-octadecadienoate + H(+)</text>
        <dbReference type="Rhea" id="RHEA:40927"/>
        <dbReference type="ChEBI" id="CHEBI:15377"/>
        <dbReference type="ChEBI" id="CHEBI:15378"/>
        <dbReference type="ChEBI" id="CHEBI:30245"/>
        <dbReference type="ChEBI" id="CHEBI:75550"/>
        <dbReference type="ChEBI" id="CHEBI:77097"/>
    </reaction>
    <physiologicalReaction direction="left-to-right" evidence="35">
        <dbReference type="Rhea" id="RHEA:40928"/>
    </physiologicalReaction>
</comment>
<keyword evidence="48" id="KW-1185">Reference proteome</keyword>
<keyword evidence="9" id="KW-0732">Signal</keyword>
<evidence type="ECO:0000256" key="12">
    <source>
        <dbReference type="ARBA" id="ARBA00022989"/>
    </source>
</evidence>
<keyword evidence="11" id="KW-0378">Hydrolase</keyword>
<evidence type="ECO:0000256" key="39">
    <source>
        <dbReference type="ARBA" id="ARBA00048656"/>
    </source>
</evidence>
<evidence type="ECO:0000256" key="45">
    <source>
        <dbReference type="ARBA" id="ARBA00049372"/>
    </source>
</evidence>
<comment type="catalytic activity">
    <reaction evidence="44">
        <text>1,2-dihexadecanoyl-sn-glycero-3-phosphocholine + 2 H2O = sn-glycerol 3-phosphocholine + 2 hexadecanoate + 2 H(+)</text>
        <dbReference type="Rhea" id="RHEA:40975"/>
        <dbReference type="ChEBI" id="CHEBI:7896"/>
        <dbReference type="ChEBI" id="CHEBI:15377"/>
        <dbReference type="ChEBI" id="CHEBI:15378"/>
        <dbReference type="ChEBI" id="CHEBI:16870"/>
        <dbReference type="ChEBI" id="CHEBI:72999"/>
    </reaction>
    <physiologicalReaction direction="left-to-right" evidence="44">
        <dbReference type="Rhea" id="RHEA:40976"/>
    </physiologicalReaction>
</comment>
<evidence type="ECO:0000256" key="7">
    <source>
        <dbReference type="ARBA" id="ARBA00022475"/>
    </source>
</evidence>